<keyword evidence="7" id="KW-1185">Reference proteome</keyword>
<dbReference type="PANTHER" id="PTHR42723:SF1">
    <property type="entry name" value="CHLOROPHYLL SYNTHASE, CHLOROPLASTIC"/>
    <property type="match status" value="1"/>
</dbReference>
<dbReference type="InterPro" id="IPR050475">
    <property type="entry name" value="Prenyltransferase_related"/>
</dbReference>
<evidence type="ECO:0000313" key="6">
    <source>
        <dbReference type="EMBL" id="ASJ14172.1"/>
    </source>
</evidence>
<evidence type="ECO:0000313" key="7">
    <source>
        <dbReference type="Proteomes" id="UP000250085"/>
    </source>
</evidence>
<dbReference type="EMBL" id="CP015106">
    <property type="protein sequence ID" value="ASJ14172.1"/>
    <property type="molecule type" value="Genomic_DNA"/>
</dbReference>
<accession>A0A2Z2N3J2</accession>
<dbReference type="Pfam" id="PF01040">
    <property type="entry name" value="UbiA"/>
    <property type="match status" value="1"/>
</dbReference>
<dbReference type="PANTHER" id="PTHR42723">
    <property type="entry name" value="CHLOROPHYLL SYNTHASE"/>
    <property type="match status" value="1"/>
</dbReference>
<evidence type="ECO:0000256" key="3">
    <source>
        <dbReference type="ARBA" id="ARBA00022989"/>
    </source>
</evidence>
<dbReference type="Proteomes" id="UP000250085">
    <property type="component" value="Chromosome"/>
</dbReference>
<gene>
    <name evidence="6" type="ORF">A3L10_03100</name>
</gene>
<dbReference type="KEGG" id="trl:A3L10_03100"/>
<evidence type="ECO:0000256" key="1">
    <source>
        <dbReference type="ARBA" id="ARBA00004651"/>
    </source>
</evidence>
<dbReference type="InterPro" id="IPR000537">
    <property type="entry name" value="UbiA_prenyltransferase"/>
</dbReference>
<organism evidence="6 7">
    <name type="scientific">Thermococcus radiotolerans</name>
    <dbReference type="NCBI Taxonomy" id="187880"/>
    <lineage>
        <taxon>Archaea</taxon>
        <taxon>Methanobacteriati</taxon>
        <taxon>Methanobacteriota</taxon>
        <taxon>Thermococci</taxon>
        <taxon>Thermococcales</taxon>
        <taxon>Thermococcaceae</taxon>
        <taxon>Thermococcus</taxon>
    </lineage>
</organism>
<feature type="transmembrane region" description="Helical" evidence="5">
    <location>
        <begin position="116"/>
        <end position="138"/>
    </location>
</feature>
<evidence type="ECO:0000256" key="5">
    <source>
        <dbReference type="SAM" id="Phobius"/>
    </source>
</evidence>
<dbReference type="GO" id="GO:0005886">
    <property type="term" value="C:plasma membrane"/>
    <property type="evidence" value="ECO:0007669"/>
    <property type="project" value="UniProtKB-SubCell"/>
</dbReference>
<dbReference type="Gene3D" id="1.20.120.1780">
    <property type="entry name" value="UbiA prenyltransferase"/>
    <property type="match status" value="1"/>
</dbReference>
<comment type="subcellular location">
    <subcellularLocation>
        <location evidence="1">Cell membrane</location>
        <topology evidence="1">Multi-pass membrane protein</topology>
    </subcellularLocation>
</comment>
<dbReference type="InterPro" id="IPR044878">
    <property type="entry name" value="UbiA_sf"/>
</dbReference>
<dbReference type="GO" id="GO:0016765">
    <property type="term" value="F:transferase activity, transferring alkyl or aryl (other than methyl) groups"/>
    <property type="evidence" value="ECO:0007669"/>
    <property type="project" value="InterPro"/>
</dbReference>
<feature type="transmembrane region" description="Helical" evidence="5">
    <location>
        <begin position="212"/>
        <end position="231"/>
    </location>
</feature>
<keyword evidence="2 5" id="KW-0812">Transmembrane</keyword>
<evidence type="ECO:0000256" key="4">
    <source>
        <dbReference type="ARBA" id="ARBA00023136"/>
    </source>
</evidence>
<feature type="transmembrane region" description="Helical" evidence="5">
    <location>
        <begin position="62"/>
        <end position="95"/>
    </location>
</feature>
<dbReference type="Gene3D" id="1.10.357.140">
    <property type="entry name" value="UbiA prenyltransferase"/>
    <property type="match status" value="1"/>
</dbReference>
<feature type="transmembrane region" description="Helical" evidence="5">
    <location>
        <begin position="144"/>
        <end position="162"/>
    </location>
</feature>
<name>A0A2Z2N3J2_9EURY</name>
<feature type="transmembrane region" description="Helical" evidence="5">
    <location>
        <begin position="187"/>
        <end position="206"/>
    </location>
</feature>
<keyword evidence="4 5" id="KW-0472">Membrane</keyword>
<evidence type="ECO:0000256" key="2">
    <source>
        <dbReference type="ARBA" id="ARBA00022692"/>
    </source>
</evidence>
<sequence>MFKLCLSFLLYGVAPQWNLLAATFLLVFSVYGINKLTDIKEDEVNNPERVGYVKRVAKALKYAVVLSLVLAVLLSALTSPLAVLVVLFPIVAGALYSIRLIPGYPRLKDITGVKNLIIAVTWANGTAFLPYLVASGVALQKVALIYYFFFMKSMINTILFDVRDIEGDRINGIQTIPVKLGLEKSRALLLLLNSTFIPWIIAAHSLGYFGKYMSVLAFAILNGYAYILYFARRNYRPGKVLDVWVDGEWFYTLSLAMVI</sequence>
<evidence type="ECO:0008006" key="8">
    <source>
        <dbReference type="Google" id="ProtNLM"/>
    </source>
</evidence>
<proteinExistence type="predicted"/>
<reference evidence="6 7" key="1">
    <citation type="submission" date="2016-04" db="EMBL/GenBank/DDBJ databases">
        <title>Complete genome sequence of Thermococcus radiotolerans type strain EJ2.</title>
        <authorList>
            <person name="Oger P.M."/>
        </authorList>
    </citation>
    <scope>NUCLEOTIDE SEQUENCE [LARGE SCALE GENOMIC DNA]</scope>
    <source>
        <strain evidence="6 7">EJ2</strain>
    </source>
</reference>
<keyword evidence="3 5" id="KW-1133">Transmembrane helix</keyword>
<dbReference type="AlphaFoldDB" id="A0A2Z2N3J2"/>
<protein>
    <recommendedName>
        <fullName evidence="8">Prenyltransferase</fullName>
    </recommendedName>
</protein>